<dbReference type="GO" id="GO:0097067">
    <property type="term" value="P:cellular response to thyroid hormone stimulus"/>
    <property type="evidence" value="ECO:0007669"/>
    <property type="project" value="TreeGrafter"/>
</dbReference>
<dbReference type="GO" id="GO:0046966">
    <property type="term" value="F:nuclear thyroid hormone receptor binding"/>
    <property type="evidence" value="ECO:0007669"/>
    <property type="project" value="TreeGrafter"/>
</dbReference>
<evidence type="ECO:0000256" key="7">
    <source>
        <dbReference type="ARBA" id="ARBA00023242"/>
    </source>
</evidence>
<dbReference type="InterPro" id="IPR051999">
    <property type="entry name" value="Mediator_complex_subunit_1"/>
</dbReference>
<evidence type="ECO:0000313" key="11">
    <source>
        <dbReference type="Ensembl" id="ENSGWIP00000052382.1"/>
    </source>
</evidence>
<reference evidence="11" key="2">
    <citation type="submission" date="2025-08" db="UniProtKB">
        <authorList>
            <consortium name="Ensembl"/>
        </authorList>
    </citation>
    <scope>IDENTIFICATION</scope>
</reference>
<dbReference type="Proteomes" id="UP000694680">
    <property type="component" value="Chromosome 20"/>
</dbReference>
<dbReference type="GO" id="GO:0042809">
    <property type="term" value="F:nuclear vitamin D receptor binding"/>
    <property type="evidence" value="ECO:0007669"/>
    <property type="project" value="TreeGrafter"/>
</dbReference>
<keyword evidence="4 9" id="KW-0805">Transcription regulation</keyword>
<protein>
    <recommendedName>
        <fullName evidence="3 9">Mediator of RNA polymerase II transcription subunit 1</fullName>
    </recommendedName>
    <alternativeName>
        <fullName evidence="8 9">Mediator complex subunit 1</fullName>
    </alternativeName>
</protein>
<evidence type="ECO:0000313" key="12">
    <source>
        <dbReference type="Proteomes" id="UP000694680"/>
    </source>
</evidence>
<evidence type="ECO:0000256" key="1">
    <source>
        <dbReference type="ARBA" id="ARBA00004123"/>
    </source>
</evidence>
<comment type="similarity">
    <text evidence="2 9">Belongs to the Mediator complex subunit 1 family.</text>
</comment>
<evidence type="ECO:0000256" key="3">
    <source>
        <dbReference type="ARBA" id="ARBA00020612"/>
    </source>
</evidence>
<comment type="subcellular location">
    <subcellularLocation>
        <location evidence="1 9">Nucleus</location>
    </subcellularLocation>
</comment>
<dbReference type="Pfam" id="PF10744">
    <property type="entry name" value="Med1"/>
    <property type="match status" value="1"/>
</dbReference>
<evidence type="ECO:0000256" key="9">
    <source>
        <dbReference type="RuleBase" id="RU364059"/>
    </source>
</evidence>
<proteinExistence type="inferred from homology"/>
<dbReference type="GO" id="GO:0003712">
    <property type="term" value="F:transcription coregulator activity"/>
    <property type="evidence" value="ECO:0007669"/>
    <property type="project" value="InterPro"/>
</dbReference>
<dbReference type="AlphaFoldDB" id="A0A8C5HXS2"/>
<evidence type="ECO:0000256" key="2">
    <source>
        <dbReference type="ARBA" id="ARBA00006210"/>
    </source>
</evidence>
<evidence type="ECO:0000256" key="5">
    <source>
        <dbReference type="ARBA" id="ARBA00023159"/>
    </source>
</evidence>
<reference evidence="11" key="3">
    <citation type="submission" date="2025-09" db="UniProtKB">
        <authorList>
            <consortium name="Ensembl"/>
        </authorList>
    </citation>
    <scope>IDENTIFICATION</scope>
</reference>
<dbReference type="GO" id="GO:0045944">
    <property type="term" value="P:positive regulation of transcription by RNA polymerase II"/>
    <property type="evidence" value="ECO:0007669"/>
    <property type="project" value="UniProtKB-ARBA"/>
</dbReference>
<evidence type="ECO:0000256" key="4">
    <source>
        <dbReference type="ARBA" id="ARBA00023015"/>
    </source>
</evidence>
<evidence type="ECO:0000256" key="6">
    <source>
        <dbReference type="ARBA" id="ARBA00023163"/>
    </source>
</evidence>
<keyword evidence="12" id="KW-1185">Reference proteome</keyword>
<evidence type="ECO:0000259" key="10">
    <source>
        <dbReference type="Pfam" id="PF10744"/>
    </source>
</evidence>
<reference evidence="11" key="1">
    <citation type="submission" date="2020-06" db="EMBL/GenBank/DDBJ databases">
        <authorList>
            <consortium name="Wellcome Sanger Institute Data Sharing"/>
        </authorList>
    </citation>
    <scope>NUCLEOTIDE SEQUENCE [LARGE SCALE GENOMIC DNA]</scope>
</reference>
<organism evidence="11 12">
    <name type="scientific">Gouania willdenowi</name>
    <name type="common">Blunt-snouted clingfish</name>
    <name type="synonym">Lepadogaster willdenowi</name>
    <dbReference type="NCBI Taxonomy" id="441366"/>
    <lineage>
        <taxon>Eukaryota</taxon>
        <taxon>Metazoa</taxon>
        <taxon>Chordata</taxon>
        <taxon>Craniata</taxon>
        <taxon>Vertebrata</taxon>
        <taxon>Euteleostomi</taxon>
        <taxon>Actinopterygii</taxon>
        <taxon>Neopterygii</taxon>
        <taxon>Teleostei</taxon>
        <taxon>Neoteleostei</taxon>
        <taxon>Acanthomorphata</taxon>
        <taxon>Ovalentaria</taxon>
        <taxon>Blenniimorphae</taxon>
        <taxon>Blenniiformes</taxon>
        <taxon>Gobiesocoidei</taxon>
        <taxon>Gobiesocidae</taxon>
        <taxon>Gobiesocinae</taxon>
        <taxon>Gouania</taxon>
    </lineage>
</organism>
<gene>
    <name evidence="11" type="primary">med1l</name>
</gene>
<evidence type="ECO:0000256" key="8">
    <source>
        <dbReference type="ARBA" id="ARBA00031254"/>
    </source>
</evidence>
<keyword evidence="5 9" id="KW-0010">Activator</keyword>
<dbReference type="PANTHER" id="PTHR12881:SF4">
    <property type="entry name" value="MEDIATOR OF RNA POLYMERASE II TRANSCRIPTION SUBUNIT 1"/>
    <property type="match status" value="1"/>
</dbReference>
<sequence>MEKTAAFVKDNPRLGDLHLKFAGRSWSDTLYFVRRYMEKSRDKTQPCEPIVRVMEKLQGELSASSMNTTKSQLEVIAKQQGMGFHITETAYYLTADLFYLEVFFQPCGRVEEVKVATHGKSPSPSESFLQLLRSENFADFSEILGRLFAQYSIPGNNKVKLLASLQYLMKDLQQLANIQRNPKYSDSQIEMINNGLVGFLMSEREDFPLTIKFYMPPNDGTKTSNPAQAAQITVGTCNTTHKLQMASMFPNPPQLDPLGYPTGLDDVPHELLPACFLLTLQPPLPMMSSFVKKLNDITGQGSVGHINAQQVRKCVRRRRK</sequence>
<dbReference type="InterPro" id="IPR019680">
    <property type="entry name" value="Mediator_Med1"/>
</dbReference>
<dbReference type="GO" id="GO:0042974">
    <property type="term" value="F:nuclear retinoic acid receptor binding"/>
    <property type="evidence" value="ECO:0007669"/>
    <property type="project" value="TreeGrafter"/>
</dbReference>
<name>A0A8C5HXS2_GOUWI</name>
<feature type="domain" description="Mediator complex subunit Med1" evidence="10">
    <location>
        <begin position="53"/>
        <end position="299"/>
    </location>
</feature>
<keyword evidence="6 9" id="KW-0804">Transcription</keyword>
<keyword evidence="7 9" id="KW-0539">Nucleus</keyword>
<accession>A0A8C5HXS2</accession>
<dbReference type="GO" id="GO:0016592">
    <property type="term" value="C:mediator complex"/>
    <property type="evidence" value="ECO:0007669"/>
    <property type="project" value="InterPro"/>
</dbReference>
<dbReference type="PANTHER" id="PTHR12881">
    <property type="entry name" value="MEDIATOR OF RNA POLYMERASE II TRANSCRIPTION SUBUNIT 1"/>
    <property type="match status" value="1"/>
</dbReference>
<comment type="function">
    <text evidence="9">Component of the Mediator complex, a coactivator involved in the regulated transcription of nearly all RNA polymerase II-dependent genes. Mediator functions as a bridge to convey information from gene-specific regulatory proteins to the basal RNA polymerase II transcription machinery. Mediator is recruited to promoters by direct interactions with regulatory proteins and serves as a scaffold for the assembly of a functional preinitiation complex with RNA polymerase II and the general transcription factors.</text>
</comment>
<dbReference type="Ensembl" id="ENSGWIT00000056534.1">
    <property type="protein sequence ID" value="ENSGWIP00000052382.1"/>
    <property type="gene ID" value="ENSGWIG00000025281.1"/>
</dbReference>